<keyword evidence="2" id="KW-0472">Membrane</keyword>
<gene>
    <name evidence="4" type="ORF">QCQ61_13455</name>
</gene>
<dbReference type="Proteomes" id="UP001238523">
    <property type="component" value="Chromosome"/>
</dbReference>
<keyword evidence="2" id="KW-0812">Transmembrane</keyword>
<dbReference type="EMBL" id="CP122379">
    <property type="protein sequence ID" value="WGF92202.1"/>
    <property type="molecule type" value="Genomic_DNA"/>
</dbReference>
<evidence type="ECO:0000259" key="3">
    <source>
        <dbReference type="Pfam" id="PF02397"/>
    </source>
</evidence>
<feature type="domain" description="Bacterial sugar transferase" evidence="3">
    <location>
        <begin position="4"/>
        <end position="192"/>
    </location>
</feature>
<sequence>MKVKRLFDIIVSFIGLMSFWWLIILAALISKLDTGLSGFFIQTRVGRDAKLFKLIKIRTMRHIPGIVTTVTTDGDPRISKIGRFWRKTKIDELPQLWNVLLGDMSFVGPRPDVPGLADKLEGEERLILKIRPGITGPASIIFKNEEVLLAKQEDPEKYNIEVIWPEKVRLNIYYINNYSLVKDIGYIIDTIFQRD</sequence>
<accession>A0ABY8KWT8</accession>
<proteinExistence type="inferred from homology"/>
<protein>
    <submittedName>
        <fullName evidence="4">Sugar transferase</fullName>
        <ecNumber evidence="4">2.7.8.-</ecNumber>
    </submittedName>
</protein>
<keyword evidence="2" id="KW-1133">Transmembrane helix</keyword>
<evidence type="ECO:0000256" key="1">
    <source>
        <dbReference type="ARBA" id="ARBA00006464"/>
    </source>
</evidence>
<dbReference type="Pfam" id="PF02397">
    <property type="entry name" value="Bac_transf"/>
    <property type="match status" value="1"/>
</dbReference>
<dbReference type="PANTHER" id="PTHR30576">
    <property type="entry name" value="COLANIC BIOSYNTHESIS UDP-GLUCOSE LIPID CARRIER TRANSFERASE"/>
    <property type="match status" value="1"/>
</dbReference>
<feature type="transmembrane region" description="Helical" evidence="2">
    <location>
        <begin position="6"/>
        <end position="29"/>
    </location>
</feature>
<evidence type="ECO:0000313" key="4">
    <source>
        <dbReference type="EMBL" id="WGF92202.1"/>
    </source>
</evidence>
<reference evidence="4 5" key="1">
    <citation type="submission" date="2023-04" db="EMBL/GenBank/DDBJ databases">
        <title>Taxonomic identification of the Arctic strain Aequorivita sp. nov. and transcriptomic analysis in response to temperature stress.</title>
        <authorList>
            <person name="Liu W."/>
            <person name="Cong B."/>
            <person name="Lin J."/>
        </authorList>
    </citation>
    <scope>NUCLEOTIDE SEQUENCE [LARGE SCALE GENOMIC DNA]</scope>
    <source>
        <strain evidence="4 5">Ant34-E75</strain>
    </source>
</reference>
<dbReference type="PANTHER" id="PTHR30576:SF20">
    <property type="entry name" value="QUINOVOSAMINEPHOSPHOTRANSFERAE-RELATED"/>
    <property type="match status" value="1"/>
</dbReference>
<dbReference type="GO" id="GO:0016740">
    <property type="term" value="F:transferase activity"/>
    <property type="evidence" value="ECO:0007669"/>
    <property type="project" value="UniProtKB-KW"/>
</dbReference>
<dbReference type="InterPro" id="IPR003362">
    <property type="entry name" value="Bact_transf"/>
</dbReference>
<keyword evidence="5" id="KW-1185">Reference proteome</keyword>
<keyword evidence="4" id="KW-0808">Transferase</keyword>
<evidence type="ECO:0000256" key="2">
    <source>
        <dbReference type="SAM" id="Phobius"/>
    </source>
</evidence>
<name>A0ABY8KWT8_9FLAO</name>
<dbReference type="EC" id="2.7.8.-" evidence="4"/>
<comment type="similarity">
    <text evidence="1">Belongs to the bacterial sugar transferase family.</text>
</comment>
<dbReference type="RefSeq" id="WP_279448159.1">
    <property type="nucleotide sequence ID" value="NZ_CP122379.1"/>
</dbReference>
<organism evidence="4 5">
    <name type="scientific">Aequorivita marisscotiae</name>
    <dbReference type="NCBI Taxonomy" id="3040348"/>
    <lineage>
        <taxon>Bacteria</taxon>
        <taxon>Pseudomonadati</taxon>
        <taxon>Bacteroidota</taxon>
        <taxon>Flavobacteriia</taxon>
        <taxon>Flavobacteriales</taxon>
        <taxon>Flavobacteriaceae</taxon>
        <taxon>Aequorivita</taxon>
    </lineage>
</organism>
<evidence type="ECO:0000313" key="5">
    <source>
        <dbReference type="Proteomes" id="UP001238523"/>
    </source>
</evidence>